<dbReference type="PROSITE" id="PS50110">
    <property type="entry name" value="RESPONSE_REGULATORY"/>
    <property type="match status" value="1"/>
</dbReference>
<protein>
    <recommendedName>
        <fullName evidence="2">histidine kinase</fullName>
        <ecNumber evidence="2">2.7.13.3</ecNumber>
    </recommendedName>
</protein>
<dbReference type="InterPro" id="IPR005467">
    <property type="entry name" value="His_kinase_dom"/>
</dbReference>
<dbReference type="SMART" id="SM00387">
    <property type="entry name" value="HATPase_c"/>
    <property type="match status" value="1"/>
</dbReference>
<dbReference type="Gene3D" id="3.40.50.2300">
    <property type="match status" value="1"/>
</dbReference>
<accession>A0A2M7G7V1</accession>
<dbReference type="EMBL" id="PFFQ01000019">
    <property type="protein sequence ID" value="PIW17834.1"/>
    <property type="molecule type" value="Genomic_DNA"/>
</dbReference>
<dbReference type="SMART" id="SM00448">
    <property type="entry name" value="REC"/>
    <property type="match status" value="1"/>
</dbReference>
<dbReference type="InterPro" id="IPR011006">
    <property type="entry name" value="CheY-like_superfamily"/>
</dbReference>
<comment type="catalytic activity">
    <reaction evidence="1">
        <text>ATP + protein L-histidine = ADP + protein N-phospho-L-histidine.</text>
        <dbReference type="EC" id="2.7.13.3"/>
    </reaction>
</comment>
<keyword evidence="4" id="KW-0808">Transferase</keyword>
<comment type="caution">
    <text evidence="11">The sequence shown here is derived from an EMBL/GenBank/DDBJ whole genome shotgun (WGS) entry which is preliminary data.</text>
</comment>
<dbReference type="SMART" id="SM00073">
    <property type="entry name" value="HPT"/>
    <property type="match status" value="1"/>
</dbReference>
<dbReference type="PROSITE" id="PS50894">
    <property type="entry name" value="HPT"/>
    <property type="match status" value="1"/>
</dbReference>
<dbReference type="FunFam" id="3.30.565.10:FF:000016">
    <property type="entry name" value="Chemotaxis protein CheA, putative"/>
    <property type="match status" value="1"/>
</dbReference>
<feature type="domain" description="Response regulatory" evidence="9">
    <location>
        <begin position="603"/>
        <end position="719"/>
    </location>
</feature>
<reference evidence="11 12" key="1">
    <citation type="submission" date="2017-09" db="EMBL/GenBank/DDBJ databases">
        <title>Depth-based differentiation of microbial function through sediment-hosted aquifers and enrichment of novel symbionts in the deep terrestrial subsurface.</title>
        <authorList>
            <person name="Probst A.J."/>
            <person name="Ladd B."/>
            <person name="Jarett J.K."/>
            <person name="Geller-Mcgrath D.E."/>
            <person name="Sieber C.M."/>
            <person name="Emerson J.B."/>
            <person name="Anantharaman K."/>
            <person name="Thomas B.C."/>
            <person name="Malmstrom R."/>
            <person name="Stieglmeier M."/>
            <person name="Klingl A."/>
            <person name="Woyke T."/>
            <person name="Ryan C.M."/>
            <person name="Banfield J.F."/>
        </authorList>
    </citation>
    <scope>NUCLEOTIDE SEQUENCE [LARGE SCALE GENOMIC DNA]</scope>
    <source>
        <strain evidence="11">CG17_big_fil_post_rev_8_21_14_2_50_48_46</strain>
    </source>
</reference>
<dbReference type="CDD" id="cd00088">
    <property type="entry name" value="HPT"/>
    <property type="match status" value="1"/>
</dbReference>
<gene>
    <name evidence="11" type="ORF">COW36_07130</name>
</gene>
<dbReference type="EC" id="2.7.13.3" evidence="2"/>
<keyword evidence="5" id="KW-0418">Kinase</keyword>
<evidence type="ECO:0000256" key="7">
    <source>
        <dbReference type="PROSITE-ProRule" id="PRU00169"/>
    </source>
</evidence>
<dbReference type="Gene3D" id="3.30.565.10">
    <property type="entry name" value="Histidine kinase-like ATPase, C-terminal domain"/>
    <property type="match status" value="1"/>
</dbReference>
<dbReference type="InterPro" id="IPR003594">
    <property type="entry name" value="HATPase_dom"/>
</dbReference>
<dbReference type="SUPFAM" id="SSF47226">
    <property type="entry name" value="Histidine-containing phosphotransfer domain, HPT domain"/>
    <property type="match status" value="1"/>
</dbReference>
<proteinExistence type="predicted"/>
<evidence type="ECO:0000313" key="12">
    <source>
        <dbReference type="Proteomes" id="UP000231019"/>
    </source>
</evidence>
<dbReference type="InterPro" id="IPR008207">
    <property type="entry name" value="Sig_transdc_His_kin_Hpt_dom"/>
</dbReference>
<dbReference type="InterPro" id="IPR002545">
    <property type="entry name" value="CheW-lke_dom"/>
</dbReference>
<dbReference type="PROSITE" id="PS50109">
    <property type="entry name" value="HIS_KIN"/>
    <property type="match status" value="1"/>
</dbReference>
<dbReference type="Pfam" id="PF01584">
    <property type="entry name" value="CheW"/>
    <property type="match status" value="1"/>
</dbReference>
<dbReference type="InterPro" id="IPR036641">
    <property type="entry name" value="HPT_dom_sf"/>
</dbReference>
<feature type="modified residue" description="Phosphohistidine" evidence="6">
    <location>
        <position position="49"/>
    </location>
</feature>
<evidence type="ECO:0000259" key="10">
    <source>
        <dbReference type="PROSITE" id="PS50894"/>
    </source>
</evidence>
<keyword evidence="3 7" id="KW-0597">Phosphoprotein</keyword>
<dbReference type="AlphaFoldDB" id="A0A2M7G7V1"/>
<evidence type="ECO:0000313" key="11">
    <source>
        <dbReference type="EMBL" id="PIW17834.1"/>
    </source>
</evidence>
<dbReference type="SUPFAM" id="SSF55874">
    <property type="entry name" value="ATPase domain of HSP90 chaperone/DNA topoisomerase II/histidine kinase"/>
    <property type="match status" value="1"/>
</dbReference>
<evidence type="ECO:0000259" key="8">
    <source>
        <dbReference type="PROSITE" id="PS50109"/>
    </source>
</evidence>
<dbReference type="SMART" id="SM00260">
    <property type="entry name" value="CheW"/>
    <property type="match status" value="1"/>
</dbReference>
<dbReference type="GO" id="GO:0006935">
    <property type="term" value="P:chemotaxis"/>
    <property type="evidence" value="ECO:0007669"/>
    <property type="project" value="InterPro"/>
</dbReference>
<dbReference type="GO" id="GO:0004673">
    <property type="term" value="F:protein histidine kinase activity"/>
    <property type="evidence" value="ECO:0007669"/>
    <property type="project" value="UniProtKB-EC"/>
</dbReference>
<organism evidence="11 12">
    <name type="scientific">bacterium (Candidatus Blackallbacteria) CG17_big_fil_post_rev_8_21_14_2_50_48_46</name>
    <dbReference type="NCBI Taxonomy" id="2014261"/>
    <lineage>
        <taxon>Bacteria</taxon>
        <taxon>Candidatus Blackallbacteria</taxon>
    </lineage>
</organism>
<dbReference type="GO" id="GO:0000160">
    <property type="term" value="P:phosphorelay signal transduction system"/>
    <property type="evidence" value="ECO:0007669"/>
    <property type="project" value="InterPro"/>
</dbReference>
<dbReference type="PANTHER" id="PTHR43395:SF1">
    <property type="entry name" value="CHEMOTAXIS PROTEIN CHEA"/>
    <property type="match status" value="1"/>
</dbReference>
<evidence type="ECO:0000256" key="5">
    <source>
        <dbReference type="ARBA" id="ARBA00022777"/>
    </source>
</evidence>
<feature type="domain" description="HPt" evidence="10">
    <location>
        <begin position="2"/>
        <end position="105"/>
    </location>
</feature>
<dbReference type="Pfam" id="PF02518">
    <property type="entry name" value="HATPase_c"/>
    <property type="match status" value="1"/>
</dbReference>
<evidence type="ECO:0000256" key="4">
    <source>
        <dbReference type="ARBA" id="ARBA00022679"/>
    </source>
</evidence>
<dbReference type="Pfam" id="PF01627">
    <property type="entry name" value="Hpt"/>
    <property type="match status" value="1"/>
</dbReference>
<dbReference type="SUPFAM" id="SSF50341">
    <property type="entry name" value="CheW-like"/>
    <property type="match status" value="1"/>
</dbReference>
<name>A0A2M7G7V1_9BACT</name>
<sequence length="720" mass="81550">MNERLRQRLLQVFYAEHADHLQVIRQFLDQAGQTPFTSEQLNEAFRRAHSLKGAARAVDLAVLEQGAHLVETIFAKVQAQELTLSSVSKVLHQWLDFSEDWLSAQLAQKPLPEPTLILADLEKALVQNVSSEREVSQGAHVQTAILPENESGLIQNRIEAVHDEYVRISSQHLEILLDRSDRLMAESLQQNVLAENLREILLKIATLEKHWSQCQMQVPVSVHREALSSTLRELSVLSQEGRHQQQQSTWKLLQEVQYLQSNIREIRMQPVRSVFQGFQKMLRRLAQEQGKEIQCQFTGLDIEADRVILQLIKDPVMHLLRNALAHGVEWPEERRQKGKNPIGKISCHLEVRRHQLIIQIADDGQGLNESQIRQRLAEKSPELLTSENWREAIFQPGFSTAQGVNELRGRGMGLSVVAESISRLQGKYRLLEQNPGLCFELEVPLQIVTYRLLLFSCAGQTLALPAYAVRQLLRISQTRLTSIEGRMTLMWNERAIPFYSLNQLLFPESAAGIVENTFSVLILETDSQPIALQLDAFLAEQESLLRPLTGPAAQLPLYLGAALSAQGDPVPVLNPHFVGQLTQEPQASGILLWHENEKSQMARILVVDDSITTRTLEKTILESQGYQVSVAVNGYEALKKLRETHFDLVITDVQMPEMDGLELLAQIKQNALWVDLPVIVLTSLNAYEDQKRGLELGAAAYLVKQKFEQQELLEMIELLL</sequence>
<dbReference type="PRINTS" id="PR00344">
    <property type="entry name" value="BCTRLSENSOR"/>
</dbReference>
<evidence type="ECO:0000256" key="2">
    <source>
        <dbReference type="ARBA" id="ARBA00012438"/>
    </source>
</evidence>
<dbReference type="InterPro" id="IPR051315">
    <property type="entry name" value="Bact_Chemotaxis_CheA"/>
</dbReference>
<evidence type="ECO:0000256" key="6">
    <source>
        <dbReference type="PROSITE-ProRule" id="PRU00110"/>
    </source>
</evidence>
<dbReference type="InterPro" id="IPR036061">
    <property type="entry name" value="CheW-like_dom_sf"/>
</dbReference>
<feature type="modified residue" description="4-aspartylphosphate" evidence="7">
    <location>
        <position position="652"/>
    </location>
</feature>
<dbReference type="Pfam" id="PF00072">
    <property type="entry name" value="Response_reg"/>
    <property type="match status" value="1"/>
</dbReference>
<evidence type="ECO:0000259" key="9">
    <source>
        <dbReference type="PROSITE" id="PS50110"/>
    </source>
</evidence>
<dbReference type="PANTHER" id="PTHR43395">
    <property type="entry name" value="SENSOR HISTIDINE KINASE CHEA"/>
    <property type="match status" value="1"/>
</dbReference>
<dbReference type="InterPro" id="IPR001789">
    <property type="entry name" value="Sig_transdc_resp-reg_receiver"/>
</dbReference>
<feature type="domain" description="Histidine kinase" evidence="8">
    <location>
        <begin position="224"/>
        <end position="447"/>
    </location>
</feature>
<dbReference type="InterPro" id="IPR036890">
    <property type="entry name" value="HATPase_C_sf"/>
</dbReference>
<dbReference type="Proteomes" id="UP000231019">
    <property type="component" value="Unassembled WGS sequence"/>
</dbReference>
<dbReference type="InterPro" id="IPR004358">
    <property type="entry name" value="Sig_transdc_His_kin-like_C"/>
</dbReference>
<evidence type="ECO:0000256" key="1">
    <source>
        <dbReference type="ARBA" id="ARBA00000085"/>
    </source>
</evidence>
<dbReference type="CDD" id="cd17574">
    <property type="entry name" value="REC_OmpR"/>
    <property type="match status" value="1"/>
</dbReference>
<dbReference type="Gene3D" id="2.30.30.40">
    <property type="entry name" value="SH3 Domains"/>
    <property type="match status" value="1"/>
</dbReference>
<evidence type="ECO:0000256" key="3">
    <source>
        <dbReference type="ARBA" id="ARBA00022553"/>
    </source>
</evidence>
<dbReference type="SUPFAM" id="SSF52172">
    <property type="entry name" value="CheY-like"/>
    <property type="match status" value="1"/>
</dbReference>
<dbReference type="Gene3D" id="1.20.120.160">
    <property type="entry name" value="HPT domain"/>
    <property type="match status" value="1"/>
</dbReference>